<feature type="domain" description="Dynein heavy chain AAA lid" evidence="7">
    <location>
        <begin position="1405"/>
        <end position="1548"/>
    </location>
</feature>
<evidence type="ECO:0000313" key="11">
    <source>
        <dbReference type="Proteomes" id="UP000821866"/>
    </source>
</evidence>
<dbReference type="GO" id="GO:0045505">
    <property type="term" value="F:dynein intermediate chain binding"/>
    <property type="evidence" value="ECO:0007669"/>
    <property type="project" value="InterPro"/>
</dbReference>
<comment type="similarity">
    <text evidence="1">Belongs to the dynein heavy chain family.</text>
</comment>
<feature type="coiled-coil region" evidence="2">
    <location>
        <begin position="965"/>
        <end position="992"/>
    </location>
</feature>
<dbReference type="InterPro" id="IPR004273">
    <property type="entry name" value="Dynein_heavy_D6_P-loop"/>
</dbReference>
<dbReference type="Pfam" id="PF22597">
    <property type="entry name" value="DYN_lid"/>
    <property type="match status" value="1"/>
</dbReference>
<feature type="domain" description="Dynein heavy chain region D6 P-loop" evidence="3">
    <location>
        <begin position="1269"/>
        <end position="1373"/>
    </location>
</feature>
<dbReference type="Gene3D" id="3.40.50.300">
    <property type="entry name" value="P-loop containing nucleotide triphosphate hydrolases"/>
    <property type="match status" value="3"/>
</dbReference>
<dbReference type="Gene3D" id="6.10.140.1060">
    <property type="match status" value="1"/>
</dbReference>
<feature type="domain" description="Dynein heavy chain C-terminal" evidence="8">
    <location>
        <begin position="1608"/>
        <end position="1761"/>
    </location>
</feature>
<dbReference type="Gene3D" id="1.20.920.30">
    <property type="match status" value="1"/>
</dbReference>
<name>A0A9J6DTD9_RHIMP</name>
<keyword evidence="11" id="KW-1185">Reference proteome</keyword>
<comment type="caution">
    <text evidence="10">The sequence shown here is derived from an EMBL/GenBank/DDBJ whole genome shotgun (WGS) entry which is preliminary data.</text>
</comment>
<organism evidence="10 11">
    <name type="scientific">Rhipicephalus microplus</name>
    <name type="common">Cattle tick</name>
    <name type="synonym">Boophilus microplus</name>
    <dbReference type="NCBI Taxonomy" id="6941"/>
    <lineage>
        <taxon>Eukaryota</taxon>
        <taxon>Metazoa</taxon>
        <taxon>Ecdysozoa</taxon>
        <taxon>Arthropoda</taxon>
        <taxon>Chelicerata</taxon>
        <taxon>Arachnida</taxon>
        <taxon>Acari</taxon>
        <taxon>Parasitiformes</taxon>
        <taxon>Ixodida</taxon>
        <taxon>Ixodoidea</taxon>
        <taxon>Ixodidae</taxon>
        <taxon>Rhipicephalinae</taxon>
        <taxon>Rhipicephalus</taxon>
        <taxon>Boophilus</taxon>
    </lineage>
</organism>
<dbReference type="Pfam" id="PF12781">
    <property type="entry name" value="AAA_9"/>
    <property type="match status" value="2"/>
</dbReference>
<dbReference type="GO" id="GO:0051959">
    <property type="term" value="F:dynein light intermediate chain binding"/>
    <property type="evidence" value="ECO:0007669"/>
    <property type="project" value="InterPro"/>
</dbReference>
<evidence type="ECO:0000313" key="10">
    <source>
        <dbReference type="EMBL" id="KAH8025379.1"/>
    </source>
</evidence>
<dbReference type="Gene3D" id="1.10.8.720">
    <property type="entry name" value="Region D6 of dynein motor"/>
    <property type="match status" value="1"/>
</dbReference>
<feature type="domain" description="Dynein heavy chain AAA module D4" evidence="5">
    <location>
        <begin position="338"/>
        <end position="434"/>
    </location>
</feature>
<protein>
    <submittedName>
        <fullName evidence="10">Uncharacterized protein</fullName>
    </submittedName>
</protein>
<dbReference type="Proteomes" id="UP000821866">
    <property type="component" value="Unassembled WGS sequence"/>
</dbReference>
<evidence type="ECO:0000259" key="7">
    <source>
        <dbReference type="Pfam" id="PF18198"/>
    </source>
</evidence>
<dbReference type="Pfam" id="PF18198">
    <property type="entry name" value="AAA_lid_11"/>
    <property type="match status" value="1"/>
</dbReference>
<evidence type="ECO:0000259" key="6">
    <source>
        <dbReference type="Pfam" id="PF12781"/>
    </source>
</evidence>
<feature type="domain" description="Dynein 2 heavy chain 1 cytoplasmic ATPase lid" evidence="9">
    <location>
        <begin position="174"/>
        <end position="249"/>
    </location>
</feature>
<feature type="domain" description="Dynein heavy chain coiled coil stalk" evidence="4">
    <location>
        <begin position="547"/>
        <end position="674"/>
    </location>
</feature>
<dbReference type="InterPro" id="IPR024743">
    <property type="entry name" value="Dynein_HC_stalk"/>
</dbReference>
<feature type="coiled-coil region" evidence="2">
    <location>
        <begin position="766"/>
        <end position="800"/>
    </location>
</feature>
<evidence type="ECO:0000259" key="8">
    <source>
        <dbReference type="Pfam" id="PF18199"/>
    </source>
</evidence>
<dbReference type="SUPFAM" id="SSF57997">
    <property type="entry name" value="Tropomyosin"/>
    <property type="match status" value="1"/>
</dbReference>
<dbReference type="PANTHER" id="PTHR45703:SF22">
    <property type="entry name" value="DYNEIN CYTOPLASMIC 2 HEAVY CHAIN 1"/>
    <property type="match status" value="1"/>
</dbReference>
<accession>A0A9J6DTD9</accession>
<evidence type="ECO:0000259" key="9">
    <source>
        <dbReference type="Pfam" id="PF22597"/>
    </source>
</evidence>
<dbReference type="Gene3D" id="1.20.1270.280">
    <property type="match status" value="1"/>
</dbReference>
<dbReference type="InterPro" id="IPR026983">
    <property type="entry name" value="DHC"/>
</dbReference>
<dbReference type="Pfam" id="PF12777">
    <property type="entry name" value="MT"/>
    <property type="match status" value="2"/>
</dbReference>
<dbReference type="InterPro" id="IPR042219">
    <property type="entry name" value="AAA_lid_11_sf"/>
</dbReference>
<gene>
    <name evidence="10" type="ORF">HPB51_007691</name>
</gene>
<dbReference type="Pfam" id="PF18199">
    <property type="entry name" value="Dynein_C"/>
    <property type="match status" value="1"/>
</dbReference>
<feature type="domain" description="Dynein heavy chain ATP-binding dynein motor region" evidence="6">
    <location>
        <begin position="929"/>
        <end position="1026"/>
    </location>
</feature>
<feature type="coiled-coil region" evidence="2">
    <location>
        <begin position="554"/>
        <end position="627"/>
    </location>
</feature>
<dbReference type="EMBL" id="JABSTU010000007">
    <property type="protein sequence ID" value="KAH8025379.1"/>
    <property type="molecule type" value="Genomic_DNA"/>
</dbReference>
<sequence length="1799" mass="197826">MQREPQLRDALARRITAVLLSHCLARLAAPCEVRWLSCTAQTGAAQVSRALRQACAPCAGGGLQPRGAAGWLVLCLRGLGAARRDRWGSCQLAAWLHQVRTHGGYHDPTEAGCPWVTLQRVQLVATVALPASSLPPRLLSAARVFALGAPQPPELARICDAYLVPITRHLAEGSLADQHEALAASMVTLVQQAQSRLPAAAERLTARLLTDWVRGLVRYSAPDAQGLLACWAHEGCRLFKDSLVDDADRAQLDALFAGILRAHWPQHSSAILQREKEVVYVSKPGDSSTKTASWGSQLEKLDLKDWNDAVLKTAKECGAYAVPVLEWLSLVAQADWALGRPAGWVLVGGASGMARRLAVRLAAHRARLPCVFPKGRSLAGSRSDLRPLVQSAGLEGRRSVLLLEDQQLDEDSLDLLAALWATGEAPGLFRPDELDLAPLLQEGEPEAEGLPPWEHFCRHQLSMHVCRSAQELARGIGPGRFLPGLVLDSSSVGSRNAPDAALFLQLHEACLSTGLAVGPSQYFTMVGAFRDIFAQQEAEMEESKKHLQLGISKLNEAKKAVSKLEGEAAVQRKLLAEKQGEADAALLQITNSMTSTSEQKAEMEQLRATMRQESERLKERKQHIDHELAQIEPLVQNAQQAVGSIRSDALSEIRSLRAPPDVIRDILEGVLRLMGIFDTSWNAKRASAAAAPLAAWVQANVQYADVLHKIGPLEAEQAELQRKLSGAEQRLGKLGSALAGVDERVSELRERLGDCTREAARIEMGLRDSDARLSAARDLLAQLEGEHARWSRRLKALEAQPLAQRCLLASACAAYLGALPAAMEEARSKLLQRWRRLLPELQQQGVPGELAQLLSSEKEQLAWRAQGLPPDRLSIENAALLILPLPKRPFIIDPSGQASRWLQCHLKDPQLITQQVCRLRLLITDFLNIVLNQDAEATLPPYVATLVRTIDFSTTEAGLCDQLLQVALQEERPELEERRQALLHEADTLRLQLSDLDSRLLDLLLSGDFLHNQELRQALQARKTGARAETSLAEAQRLQASLEKERAVYEPVARLGARLVGLLDPVARLGHTYRWGMAGLVDLFRRALRQQGTNGKKKDLKLVERTLTHLVYEHAARSLFKKDHLTFALHLIHGLSPDLFRENEWESLTGTLVKDTAQHTEQRPIWLIEDRSAALSQLKVTLGPELWSALRLDEASLWQPFARSGHCEEQLPEHATRCLSPFQQALLVQCLRPDRALSALGRFACRALGLQGLNPGAVPLQQLLQDGSRPLLLVTAPGADPGQELRDAAQGRLQQVFLGRGAQQQQAAQDALRRQSQTNTWLWLANLHLATQWLPFLAQELARLERHPDFRLCLSTEPHPAIPSALLKACLTVAYEASGVRRSMRRTYDAWGPSALNGASLLCAQAHFALAWLHAILQERLSYVPQGWTKRYEFSEADLRAGADAVQRLCGRSGNGGVSSSPWETLRGLFELSVYGAHLDDPFDRRVLSAYVRQCFDQSTLPGSDRKEPAQLAPGVRVPTSTSFQAHIQLIEQLPDEDAGRYLGLAANVEGSVQRLGALSLVAELRRLQAGASGPRQVAGLDQLAPLLSLWKSLHQGGLQAPPAGEGDEEEEDAVASFLRQERAHAAKLVHEVHSTLAAVSRALRHASSLLPEAASALTNHTVPDAWLTLWSGGRQWVPEAYLRAVAGRARALAQWHFGEGQQLHLGQLLRPGAFLSAWRQQTARQTGLAVDELQLEAWWQVGEDRPPLWATLVGLQCEGGLLEDTRLRSCRPGAPAYYLYPPALLHGCARQVLRLLSF</sequence>
<dbReference type="PANTHER" id="PTHR45703">
    <property type="entry name" value="DYNEIN HEAVY CHAIN"/>
    <property type="match status" value="1"/>
</dbReference>
<dbReference type="InterPro" id="IPR041228">
    <property type="entry name" value="Dynein_C"/>
</dbReference>
<dbReference type="Gene3D" id="1.10.8.1220">
    <property type="match status" value="1"/>
</dbReference>
<evidence type="ECO:0000259" key="4">
    <source>
        <dbReference type="Pfam" id="PF12777"/>
    </source>
</evidence>
<proteinExistence type="inferred from homology"/>
<dbReference type="InterPro" id="IPR054354">
    <property type="entry name" value="DYNC2H1-like_lid"/>
</dbReference>
<dbReference type="InterPro" id="IPR041658">
    <property type="entry name" value="AAA_lid_11"/>
</dbReference>
<evidence type="ECO:0000256" key="2">
    <source>
        <dbReference type="SAM" id="Coils"/>
    </source>
</evidence>
<dbReference type="Gene3D" id="1.20.920.20">
    <property type="match status" value="2"/>
</dbReference>
<dbReference type="VEuPathDB" id="VectorBase:LOC119169270"/>
<feature type="domain" description="Dynein heavy chain ATP-binding dynein motor region" evidence="6">
    <location>
        <begin position="862"/>
        <end position="912"/>
    </location>
</feature>
<dbReference type="InterPro" id="IPR027417">
    <property type="entry name" value="P-loop_NTPase"/>
</dbReference>
<dbReference type="InterPro" id="IPR024317">
    <property type="entry name" value="Dynein_heavy_chain_D4_dom"/>
</dbReference>
<dbReference type="Pfam" id="PF12780">
    <property type="entry name" value="AAA_8"/>
    <property type="match status" value="1"/>
</dbReference>
<evidence type="ECO:0000256" key="1">
    <source>
        <dbReference type="ARBA" id="ARBA00008887"/>
    </source>
</evidence>
<feature type="domain" description="Dynein heavy chain coiled coil stalk" evidence="4">
    <location>
        <begin position="685"/>
        <end position="833"/>
    </location>
</feature>
<reference evidence="10" key="2">
    <citation type="submission" date="2021-09" db="EMBL/GenBank/DDBJ databases">
        <authorList>
            <person name="Jia N."/>
            <person name="Wang J."/>
            <person name="Shi W."/>
            <person name="Du L."/>
            <person name="Sun Y."/>
            <person name="Zhan W."/>
            <person name="Jiang J."/>
            <person name="Wang Q."/>
            <person name="Zhang B."/>
            <person name="Ji P."/>
            <person name="Sakyi L.B."/>
            <person name="Cui X."/>
            <person name="Yuan T."/>
            <person name="Jiang B."/>
            <person name="Yang W."/>
            <person name="Lam T.T.-Y."/>
            <person name="Chang Q."/>
            <person name="Ding S."/>
            <person name="Wang X."/>
            <person name="Zhu J."/>
            <person name="Ruan X."/>
            <person name="Zhao L."/>
            <person name="Wei J."/>
            <person name="Que T."/>
            <person name="Du C."/>
            <person name="Cheng J."/>
            <person name="Dai P."/>
            <person name="Han X."/>
            <person name="Huang E."/>
            <person name="Gao Y."/>
            <person name="Liu J."/>
            <person name="Shao H."/>
            <person name="Ye R."/>
            <person name="Li L."/>
            <person name="Wei W."/>
            <person name="Wang X."/>
            <person name="Wang C."/>
            <person name="Huo Q."/>
            <person name="Li W."/>
            <person name="Guo W."/>
            <person name="Chen H."/>
            <person name="Chen S."/>
            <person name="Zhou L."/>
            <person name="Zhou L."/>
            <person name="Ni X."/>
            <person name="Tian J."/>
            <person name="Zhou Y."/>
            <person name="Sheng Y."/>
            <person name="Liu T."/>
            <person name="Pan Y."/>
            <person name="Xia L."/>
            <person name="Li J."/>
            <person name="Zhao F."/>
            <person name="Cao W."/>
        </authorList>
    </citation>
    <scope>NUCLEOTIDE SEQUENCE</scope>
    <source>
        <strain evidence="10">Rmic-2018</strain>
        <tissue evidence="10">Larvae</tissue>
    </source>
</reference>
<dbReference type="GO" id="GO:0008569">
    <property type="term" value="F:minus-end-directed microtubule motor activity"/>
    <property type="evidence" value="ECO:0007669"/>
    <property type="project" value="InterPro"/>
</dbReference>
<dbReference type="GO" id="GO:0030286">
    <property type="term" value="C:dynein complex"/>
    <property type="evidence" value="ECO:0007669"/>
    <property type="project" value="InterPro"/>
</dbReference>
<dbReference type="Pfam" id="PF03028">
    <property type="entry name" value="Dynein_heavy"/>
    <property type="match status" value="1"/>
</dbReference>
<keyword evidence="2" id="KW-0175">Coiled coil</keyword>
<reference evidence="10" key="1">
    <citation type="journal article" date="2020" name="Cell">
        <title>Large-Scale Comparative Analyses of Tick Genomes Elucidate Their Genetic Diversity and Vector Capacities.</title>
        <authorList>
            <consortium name="Tick Genome and Microbiome Consortium (TIGMIC)"/>
            <person name="Jia N."/>
            <person name="Wang J."/>
            <person name="Shi W."/>
            <person name="Du L."/>
            <person name="Sun Y."/>
            <person name="Zhan W."/>
            <person name="Jiang J.F."/>
            <person name="Wang Q."/>
            <person name="Zhang B."/>
            <person name="Ji P."/>
            <person name="Bell-Sakyi L."/>
            <person name="Cui X.M."/>
            <person name="Yuan T.T."/>
            <person name="Jiang B.G."/>
            <person name="Yang W.F."/>
            <person name="Lam T.T."/>
            <person name="Chang Q.C."/>
            <person name="Ding S.J."/>
            <person name="Wang X.J."/>
            <person name="Zhu J.G."/>
            <person name="Ruan X.D."/>
            <person name="Zhao L."/>
            <person name="Wei J.T."/>
            <person name="Ye R.Z."/>
            <person name="Que T.C."/>
            <person name="Du C.H."/>
            <person name="Zhou Y.H."/>
            <person name="Cheng J.X."/>
            <person name="Dai P.F."/>
            <person name="Guo W.B."/>
            <person name="Han X.H."/>
            <person name="Huang E.J."/>
            <person name="Li L.F."/>
            <person name="Wei W."/>
            <person name="Gao Y.C."/>
            <person name="Liu J.Z."/>
            <person name="Shao H.Z."/>
            <person name="Wang X."/>
            <person name="Wang C.C."/>
            <person name="Yang T.C."/>
            <person name="Huo Q.B."/>
            <person name="Li W."/>
            <person name="Chen H.Y."/>
            <person name="Chen S.E."/>
            <person name="Zhou L.G."/>
            <person name="Ni X.B."/>
            <person name="Tian J.H."/>
            <person name="Sheng Y."/>
            <person name="Liu T."/>
            <person name="Pan Y.S."/>
            <person name="Xia L.Y."/>
            <person name="Li J."/>
            <person name="Zhao F."/>
            <person name="Cao W.C."/>
        </authorList>
    </citation>
    <scope>NUCLEOTIDE SEQUENCE</scope>
    <source>
        <strain evidence="10">Rmic-2018</strain>
    </source>
</reference>
<dbReference type="InterPro" id="IPR035706">
    <property type="entry name" value="AAA_9"/>
</dbReference>
<evidence type="ECO:0000259" key="3">
    <source>
        <dbReference type="Pfam" id="PF03028"/>
    </source>
</evidence>
<evidence type="ECO:0000259" key="5">
    <source>
        <dbReference type="Pfam" id="PF12780"/>
    </source>
</evidence>
<dbReference type="GO" id="GO:0007018">
    <property type="term" value="P:microtubule-based movement"/>
    <property type="evidence" value="ECO:0007669"/>
    <property type="project" value="InterPro"/>
</dbReference>